<dbReference type="RefSeq" id="WP_171678944.1">
    <property type="nucleotide sequence ID" value="NZ_BAAAGT010000019.1"/>
</dbReference>
<organism evidence="3 4">
    <name type="scientific">Kribbella sandramycini</name>
    <dbReference type="NCBI Taxonomy" id="60450"/>
    <lineage>
        <taxon>Bacteria</taxon>
        <taxon>Bacillati</taxon>
        <taxon>Actinomycetota</taxon>
        <taxon>Actinomycetes</taxon>
        <taxon>Propionibacteriales</taxon>
        <taxon>Kribbellaceae</taxon>
        <taxon>Kribbella</taxon>
    </lineage>
</organism>
<comment type="caution">
    <text evidence="3">The sequence shown here is derived from an EMBL/GenBank/DDBJ whole genome shotgun (WGS) entry which is preliminary data.</text>
</comment>
<keyword evidence="4" id="KW-1185">Reference proteome</keyword>
<gene>
    <name evidence="2" type="ORF">HNR71_004528</name>
    <name evidence="3" type="ORF">HPO96_35985</name>
</gene>
<keyword evidence="1" id="KW-0732">Signal</keyword>
<name>A0A7Y4L9A9_9ACTN</name>
<sequence length="191" mass="20373">MRVRFVAVGALAAAVITLAGGNAAQAKVPQGDGSMGDSIQFSFGAAHEFGSVSGNGSWINGRANFLNRIAACDKKAADRTPVDVQYVLTLQNVIDGSFKTVTSPVYSPASQFITPAGNKTMKVGPAEECRVLEEDWRVQSSEIYLQYSAAARIRTRGFSKSGTTEAAGPWHYTGWSKNPYVTGCPTCKQAR</sequence>
<feature type="chain" id="PRO_5036217883" evidence="1">
    <location>
        <begin position="27"/>
        <end position="191"/>
    </location>
</feature>
<evidence type="ECO:0000313" key="2">
    <source>
        <dbReference type="EMBL" id="MBB6568891.1"/>
    </source>
</evidence>
<reference evidence="2 5" key="2">
    <citation type="submission" date="2020-08" db="EMBL/GenBank/DDBJ databases">
        <title>Sequencing the genomes of 1000 actinobacteria strains.</title>
        <authorList>
            <person name="Klenk H.-P."/>
        </authorList>
    </citation>
    <scope>NUCLEOTIDE SEQUENCE [LARGE SCALE GENOMIC DNA]</scope>
    <source>
        <strain evidence="2 5">DSM 15626</strain>
    </source>
</reference>
<proteinExistence type="predicted"/>
<protein>
    <submittedName>
        <fullName evidence="3">Uncharacterized protein</fullName>
    </submittedName>
</protein>
<evidence type="ECO:0000313" key="5">
    <source>
        <dbReference type="Proteomes" id="UP000553957"/>
    </source>
</evidence>
<reference evidence="3 4" key="1">
    <citation type="submission" date="2020-05" db="EMBL/GenBank/DDBJ databases">
        <title>Genome sequence of Kribbella sandramycini ATCC 39419.</title>
        <authorList>
            <person name="Maclea K.S."/>
            <person name="Fair J.L."/>
        </authorList>
    </citation>
    <scope>NUCLEOTIDE SEQUENCE [LARGE SCALE GENOMIC DNA]</scope>
    <source>
        <strain evidence="3 4">ATCC 39419</strain>
    </source>
</reference>
<dbReference type="AlphaFoldDB" id="A0A7Y4L9A9"/>
<dbReference type="Proteomes" id="UP000534306">
    <property type="component" value="Unassembled WGS sequence"/>
</dbReference>
<dbReference type="Proteomes" id="UP000553957">
    <property type="component" value="Unassembled WGS sequence"/>
</dbReference>
<accession>A0A7Y4L9A9</accession>
<dbReference type="EMBL" id="JABJRC010000014">
    <property type="protein sequence ID" value="NOL45657.1"/>
    <property type="molecule type" value="Genomic_DNA"/>
</dbReference>
<evidence type="ECO:0000313" key="3">
    <source>
        <dbReference type="EMBL" id="NOL45657.1"/>
    </source>
</evidence>
<feature type="signal peptide" evidence="1">
    <location>
        <begin position="1"/>
        <end position="26"/>
    </location>
</feature>
<dbReference type="EMBL" id="JACHKF010000001">
    <property type="protein sequence ID" value="MBB6568891.1"/>
    <property type="molecule type" value="Genomic_DNA"/>
</dbReference>
<evidence type="ECO:0000256" key="1">
    <source>
        <dbReference type="SAM" id="SignalP"/>
    </source>
</evidence>
<evidence type="ECO:0000313" key="4">
    <source>
        <dbReference type="Proteomes" id="UP000534306"/>
    </source>
</evidence>